<evidence type="ECO:0000256" key="1">
    <source>
        <dbReference type="SAM" id="MobiDB-lite"/>
    </source>
</evidence>
<sequence length="108" mass="12779">MAFCHLSYGNIAVLLMAASHDEREAFTDSLSEREQRHESVSLEKLRRQRTRKRREGGKKRRRVGLELKSGRRLPLWQPEVRLSRQLQLSSRVFLLDFYISINKPTQDI</sequence>
<protein>
    <submittedName>
        <fullName evidence="2">Uncharacterized protein</fullName>
    </submittedName>
</protein>
<dbReference type="EMBL" id="JAHRIQ010096614">
    <property type="protein sequence ID" value="MEQ2253091.1"/>
    <property type="molecule type" value="Genomic_DNA"/>
</dbReference>
<reference evidence="2 3" key="1">
    <citation type="submission" date="2021-06" db="EMBL/GenBank/DDBJ databases">
        <authorList>
            <person name="Palmer J.M."/>
        </authorList>
    </citation>
    <scope>NUCLEOTIDE SEQUENCE [LARGE SCALE GENOMIC DNA]</scope>
    <source>
        <strain evidence="3">if_2019</strain>
        <tissue evidence="2">Muscle</tissue>
    </source>
</reference>
<name>A0ABV0V7K5_9TELE</name>
<evidence type="ECO:0000313" key="2">
    <source>
        <dbReference type="EMBL" id="MEQ2253091.1"/>
    </source>
</evidence>
<feature type="compositionally biased region" description="Basic residues" evidence="1">
    <location>
        <begin position="46"/>
        <end position="62"/>
    </location>
</feature>
<gene>
    <name evidence="2" type="ORF">ILYODFUR_028587</name>
</gene>
<feature type="compositionally biased region" description="Basic and acidic residues" evidence="1">
    <location>
        <begin position="27"/>
        <end position="45"/>
    </location>
</feature>
<organism evidence="2 3">
    <name type="scientific">Ilyodon furcidens</name>
    <name type="common">goldbreast splitfin</name>
    <dbReference type="NCBI Taxonomy" id="33524"/>
    <lineage>
        <taxon>Eukaryota</taxon>
        <taxon>Metazoa</taxon>
        <taxon>Chordata</taxon>
        <taxon>Craniata</taxon>
        <taxon>Vertebrata</taxon>
        <taxon>Euteleostomi</taxon>
        <taxon>Actinopterygii</taxon>
        <taxon>Neopterygii</taxon>
        <taxon>Teleostei</taxon>
        <taxon>Neoteleostei</taxon>
        <taxon>Acanthomorphata</taxon>
        <taxon>Ovalentaria</taxon>
        <taxon>Atherinomorphae</taxon>
        <taxon>Cyprinodontiformes</taxon>
        <taxon>Goodeidae</taxon>
        <taxon>Ilyodon</taxon>
    </lineage>
</organism>
<keyword evidence="3" id="KW-1185">Reference proteome</keyword>
<dbReference type="Proteomes" id="UP001482620">
    <property type="component" value="Unassembled WGS sequence"/>
</dbReference>
<accession>A0ABV0V7K5</accession>
<evidence type="ECO:0000313" key="3">
    <source>
        <dbReference type="Proteomes" id="UP001482620"/>
    </source>
</evidence>
<comment type="caution">
    <text evidence="2">The sequence shown here is derived from an EMBL/GenBank/DDBJ whole genome shotgun (WGS) entry which is preliminary data.</text>
</comment>
<proteinExistence type="predicted"/>
<feature type="region of interest" description="Disordered" evidence="1">
    <location>
        <begin position="27"/>
        <end position="62"/>
    </location>
</feature>